<dbReference type="PANTHER" id="PTHR40626:SF18">
    <property type="entry name" value="NICOTINATE CATABOLISM CLUSTER-SPECIFIC TRANSCRIPTION FACTOR"/>
    <property type="match status" value="1"/>
</dbReference>
<evidence type="ECO:0000256" key="4">
    <source>
        <dbReference type="ARBA" id="ARBA00022771"/>
    </source>
</evidence>
<dbReference type="GO" id="GO:0008270">
    <property type="term" value="F:zinc ion binding"/>
    <property type="evidence" value="ECO:0007669"/>
    <property type="project" value="UniProtKB-KW"/>
</dbReference>
<dbReference type="VEuPathDB" id="FungiDB:ASPBRDRAFT_194345"/>
<dbReference type="AlphaFoldDB" id="A0A1L9UNR2"/>
<dbReference type="GO" id="GO:0000978">
    <property type="term" value="F:RNA polymerase II cis-regulatory region sequence-specific DNA binding"/>
    <property type="evidence" value="ECO:0007669"/>
    <property type="project" value="InterPro"/>
</dbReference>
<keyword evidence="7" id="KW-0804">Transcription</keyword>
<name>A0A1L9UNR2_ASPBC</name>
<keyword evidence="5" id="KW-0862">Zinc</keyword>
<keyword evidence="6" id="KW-0805">Transcription regulation</keyword>
<evidence type="ECO:0000256" key="6">
    <source>
        <dbReference type="ARBA" id="ARBA00023015"/>
    </source>
</evidence>
<evidence type="ECO:0000259" key="9">
    <source>
        <dbReference type="Pfam" id="PF04082"/>
    </source>
</evidence>
<evidence type="ECO:0000256" key="7">
    <source>
        <dbReference type="ARBA" id="ARBA00023163"/>
    </source>
</evidence>
<gene>
    <name evidence="10" type="ORF">ASPBRDRAFT_194345</name>
</gene>
<dbReference type="GO" id="GO:0000981">
    <property type="term" value="F:DNA-binding transcription factor activity, RNA polymerase II-specific"/>
    <property type="evidence" value="ECO:0007669"/>
    <property type="project" value="InterPro"/>
</dbReference>
<evidence type="ECO:0000256" key="5">
    <source>
        <dbReference type="ARBA" id="ARBA00022833"/>
    </source>
</evidence>
<protein>
    <recommendedName>
        <fullName evidence="9">Xylanolytic transcriptional activator regulatory domain-containing protein</fullName>
    </recommendedName>
</protein>
<evidence type="ECO:0000256" key="3">
    <source>
        <dbReference type="ARBA" id="ARBA00022737"/>
    </source>
</evidence>
<organism evidence="10 11">
    <name type="scientific">Aspergillus brasiliensis (strain CBS 101740 / IMI 381727 / IBT 21946)</name>
    <dbReference type="NCBI Taxonomy" id="767769"/>
    <lineage>
        <taxon>Eukaryota</taxon>
        <taxon>Fungi</taxon>
        <taxon>Dikarya</taxon>
        <taxon>Ascomycota</taxon>
        <taxon>Pezizomycotina</taxon>
        <taxon>Eurotiomycetes</taxon>
        <taxon>Eurotiomycetidae</taxon>
        <taxon>Eurotiales</taxon>
        <taxon>Aspergillaceae</taxon>
        <taxon>Aspergillus</taxon>
        <taxon>Aspergillus subgen. Circumdati</taxon>
    </lineage>
</organism>
<dbReference type="PANTHER" id="PTHR40626">
    <property type="entry name" value="MIP31509P"/>
    <property type="match status" value="1"/>
</dbReference>
<keyword evidence="2" id="KW-0479">Metal-binding</keyword>
<evidence type="ECO:0000256" key="1">
    <source>
        <dbReference type="ARBA" id="ARBA00004123"/>
    </source>
</evidence>
<dbReference type="GeneID" id="93573226"/>
<dbReference type="InterPro" id="IPR051059">
    <property type="entry name" value="VerF-like"/>
</dbReference>
<keyword evidence="4" id="KW-0863">Zinc-finger</keyword>
<evidence type="ECO:0000256" key="8">
    <source>
        <dbReference type="ARBA" id="ARBA00023242"/>
    </source>
</evidence>
<feature type="domain" description="Xylanolytic transcriptional activator regulatory" evidence="9">
    <location>
        <begin position="1"/>
        <end position="111"/>
    </location>
</feature>
<dbReference type="Proteomes" id="UP000184499">
    <property type="component" value="Unassembled WGS sequence"/>
</dbReference>
<sequence length="337" mass="38507">MSTHNIQVPLPCSPELWEAPTEAAWENIRKSHTEQPFFHSTIKNLVQDGDKFQSLPMDNLSLTLLLHGIMSMCNDISHFDNRSIYLSDIDQGEEPWRPWRRRMAHALETWKAHYDAYIMGLSQCMGDGRAPRSNQKQETAAILALYHTAHIVIKCEIRHLQATAGAKAIFGHIVMPEDRQVSEEWVRDWVCIQTTAADHAAWHAAQMLREGILNLRNWEVSGVFHYPWCLFIGTLTCWAFHHFGGEMTDGQDICSHLDETDMDQTQSRVLMNHMVSLMGSVSPTQIRRTLKKCCTHGITVEVARYLRSVRWTAAFEAMKLLMGLSQHHTKPNGVGHV</sequence>
<comment type="subcellular location">
    <subcellularLocation>
        <location evidence="1">Nucleus</location>
    </subcellularLocation>
</comment>
<evidence type="ECO:0000256" key="2">
    <source>
        <dbReference type="ARBA" id="ARBA00022723"/>
    </source>
</evidence>
<dbReference type="GO" id="GO:0005634">
    <property type="term" value="C:nucleus"/>
    <property type="evidence" value="ECO:0007669"/>
    <property type="project" value="UniProtKB-SubCell"/>
</dbReference>
<accession>A0A1L9UNR2</accession>
<evidence type="ECO:0000313" key="10">
    <source>
        <dbReference type="EMBL" id="OJJ73394.1"/>
    </source>
</evidence>
<proteinExistence type="predicted"/>
<dbReference type="EMBL" id="KV878682">
    <property type="protein sequence ID" value="OJJ73394.1"/>
    <property type="molecule type" value="Genomic_DNA"/>
</dbReference>
<dbReference type="GO" id="GO:0000785">
    <property type="term" value="C:chromatin"/>
    <property type="evidence" value="ECO:0007669"/>
    <property type="project" value="TreeGrafter"/>
</dbReference>
<dbReference type="Pfam" id="PF04082">
    <property type="entry name" value="Fungal_trans"/>
    <property type="match status" value="1"/>
</dbReference>
<reference evidence="11" key="1">
    <citation type="journal article" date="2017" name="Genome Biol.">
        <title>Comparative genomics reveals high biological diversity and specific adaptations in the industrially and medically important fungal genus Aspergillus.</title>
        <authorList>
            <person name="de Vries R.P."/>
            <person name="Riley R."/>
            <person name="Wiebenga A."/>
            <person name="Aguilar-Osorio G."/>
            <person name="Amillis S."/>
            <person name="Uchima C.A."/>
            <person name="Anderluh G."/>
            <person name="Asadollahi M."/>
            <person name="Askin M."/>
            <person name="Barry K."/>
            <person name="Battaglia E."/>
            <person name="Bayram O."/>
            <person name="Benocci T."/>
            <person name="Braus-Stromeyer S.A."/>
            <person name="Caldana C."/>
            <person name="Canovas D."/>
            <person name="Cerqueira G.C."/>
            <person name="Chen F."/>
            <person name="Chen W."/>
            <person name="Choi C."/>
            <person name="Clum A."/>
            <person name="Dos Santos R.A."/>
            <person name="Damasio A.R."/>
            <person name="Diallinas G."/>
            <person name="Emri T."/>
            <person name="Fekete E."/>
            <person name="Flipphi M."/>
            <person name="Freyberg S."/>
            <person name="Gallo A."/>
            <person name="Gournas C."/>
            <person name="Habgood R."/>
            <person name="Hainaut M."/>
            <person name="Harispe M.L."/>
            <person name="Henrissat B."/>
            <person name="Hilden K.S."/>
            <person name="Hope R."/>
            <person name="Hossain A."/>
            <person name="Karabika E."/>
            <person name="Karaffa L."/>
            <person name="Karanyi Z."/>
            <person name="Krasevec N."/>
            <person name="Kuo A."/>
            <person name="Kusch H."/>
            <person name="LaButti K."/>
            <person name="Lagendijk E.L."/>
            <person name="Lapidus A."/>
            <person name="Levasseur A."/>
            <person name="Lindquist E."/>
            <person name="Lipzen A."/>
            <person name="Logrieco A.F."/>
            <person name="MacCabe A."/>
            <person name="Maekelae M.R."/>
            <person name="Malavazi I."/>
            <person name="Melin P."/>
            <person name="Meyer V."/>
            <person name="Mielnichuk N."/>
            <person name="Miskei M."/>
            <person name="Molnar A.P."/>
            <person name="Mule G."/>
            <person name="Ngan C.Y."/>
            <person name="Orejas M."/>
            <person name="Orosz E."/>
            <person name="Ouedraogo J.P."/>
            <person name="Overkamp K.M."/>
            <person name="Park H.-S."/>
            <person name="Perrone G."/>
            <person name="Piumi F."/>
            <person name="Punt P.J."/>
            <person name="Ram A.F."/>
            <person name="Ramon A."/>
            <person name="Rauscher S."/>
            <person name="Record E."/>
            <person name="Riano-Pachon D.M."/>
            <person name="Robert V."/>
            <person name="Roehrig J."/>
            <person name="Ruller R."/>
            <person name="Salamov A."/>
            <person name="Salih N.S."/>
            <person name="Samson R.A."/>
            <person name="Sandor E."/>
            <person name="Sanguinetti M."/>
            <person name="Schuetze T."/>
            <person name="Sepcic K."/>
            <person name="Shelest E."/>
            <person name="Sherlock G."/>
            <person name="Sophianopoulou V."/>
            <person name="Squina F.M."/>
            <person name="Sun H."/>
            <person name="Susca A."/>
            <person name="Todd R.B."/>
            <person name="Tsang A."/>
            <person name="Unkles S.E."/>
            <person name="van de Wiele N."/>
            <person name="van Rossen-Uffink D."/>
            <person name="Oliveira J.V."/>
            <person name="Vesth T.C."/>
            <person name="Visser J."/>
            <person name="Yu J.-H."/>
            <person name="Zhou M."/>
            <person name="Andersen M.R."/>
            <person name="Archer D.B."/>
            <person name="Baker S.E."/>
            <person name="Benoit I."/>
            <person name="Brakhage A.A."/>
            <person name="Braus G.H."/>
            <person name="Fischer R."/>
            <person name="Frisvad J.C."/>
            <person name="Goldman G.H."/>
            <person name="Houbraken J."/>
            <person name="Oakley B."/>
            <person name="Pocsi I."/>
            <person name="Scazzocchio C."/>
            <person name="Seiboth B."/>
            <person name="vanKuyk P.A."/>
            <person name="Wortman J."/>
            <person name="Dyer P.S."/>
            <person name="Grigoriev I.V."/>
        </authorList>
    </citation>
    <scope>NUCLEOTIDE SEQUENCE [LARGE SCALE GENOMIC DNA]</scope>
    <source>
        <strain evidence="11">CBS 101740 / IMI 381727 / IBT 21946</strain>
    </source>
</reference>
<dbReference type="GO" id="GO:0006351">
    <property type="term" value="P:DNA-templated transcription"/>
    <property type="evidence" value="ECO:0007669"/>
    <property type="project" value="InterPro"/>
</dbReference>
<dbReference type="InterPro" id="IPR007219">
    <property type="entry name" value="XnlR_reg_dom"/>
</dbReference>
<keyword evidence="8" id="KW-0539">Nucleus</keyword>
<dbReference type="OMA" id="NHINARS"/>
<evidence type="ECO:0000313" key="11">
    <source>
        <dbReference type="Proteomes" id="UP000184499"/>
    </source>
</evidence>
<keyword evidence="3" id="KW-0677">Repeat</keyword>
<dbReference type="STRING" id="767769.A0A1L9UNR2"/>
<keyword evidence="11" id="KW-1185">Reference proteome</keyword>
<dbReference type="RefSeq" id="XP_067480642.1">
    <property type="nucleotide sequence ID" value="XM_067620738.1"/>
</dbReference>
<dbReference type="OrthoDB" id="1405595at2759"/>